<evidence type="ECO:0000259" key="8">
    <source>
        <dbReference type="Pfam" id="PF08281"/>
    </source>
</evidence>
<dbReference type="EMBL" id="BAABDD010000013">
    <property type="protein sequence ID" value="GAA3748469.1"/>
    <property type="molecule type" value="Genomic_DNA"/>
</dbReference>
<gene>
    <name evidence="9" type="ORF">GCM10022402_29660</name>
</gene>
<dbReference type="CDD" id="cd06171">
    <property type="entry name" value="Sigma70_r4"/>
    <property type="match status" value="1"/>
</dbReference>
<accession>A0ABP7FW08</accession>
<feature type="domain" description="RNA polymerase sigma factor 70 region 4 type 2" evidence="8">
    <location>
        <begin position="118"/>
        <end position="170"/>
    </location>
</feature>
<evidence type="ECO:0000313" key="10">
    <source>
        <dbReference type="Proteomes" id="UP001500908"/>
    </source>
</evidence>
<evidence type="ECO:0000256" key="3">
    <source>
        <dbReference type="ARBA" id="ARBA00023082"/>
    </source>
</evidence>
<keyword evidence="5 6" id="KW-0804">Transcription</keyword>
<evidence type="ECO:0000256" key="4">
    <source>
        <dbReference type="ARBA" id="ARBA00023125"/>
    </source>
</evidence>
<evidence type="ECO:0000256" key="5">
    <source>
        <dbReference type="ARBA" id="ARBA00023163"/>
    </source>
</evidence>
<dbReference type="SUPFAM" id="SSF88946">
    <property type="entry name" value="Sigma2 domain of RNA polymerase sigma factors"/>
    <property type="match status" value="1"/>
</dbReference>
<sequence length="192" mass="21606">MDEAELTQLAMAARDGDVSALERLIEETRRDVMRFIAAMADPRWAEELTQETFMRALRGLPRFAGRSSVRSWLLAIARHTVADRYRERSARPQTSGVAEWDAVQSHLPRPTERFDERVALLDLLAGLSKERRTAFVLTQLEGFSYIEVARMFSLPVGTVRSRVARAREDLVRALRAAESTAATESPTITATS</sequence>
<protein>
    <recommendedName>
        <fullName evidence="6">RNA polymerase sigma factor</fullName>
    </recommendedName>
</protein>
<dbReference type="PANTHER" id="PTHR43133">
    <property type="entry name" value="RNA POLYMERASE ECF-TYPE SIGMA FACTO"/>
    <property type="match status" value="1"/>
</dbReference>
<dbReference type="PANTHER" id="PTHR43133:SF61">
    <property type="entry name" value="ECF RNA POLYMERASE SIGMA FACTOR SIGC"/>
    <property type="match status" value="1"/>
</dbReference>
<dbReference type="Pfam" id="PF04542">
    <property type="entry name" value="Sigma70_r2"/>
    <property type="match status" value="1"/>
</dbReference>
<dbReference type="Pfam" id="PF08281">
    <property type="entry name" value="Sigma70_r4_2"/>
    <property type="match status" value="1"/>
</dbReference>
<dbReference type="Gene3D" id="1.10.10.10">
    <property type="entry name" value="Winged helix-like DNA-binding domain superfamily/Winged helix DNA-binding domain"/>
    <property type="match status" value="1"/>
</dbReference>
<comment type="caution">
    <text evidence="9">The sequence shown here is derived from an EMBL/GenBank/DDBJ whole genome shotgun (WGS) entry which is preliminary data.</text>
</comment>
<dbReference type="Gene3D" id="1.10.1740.10">
    <property type="match status" value="1"/>
</dbReference>
<keyword evidence="3 6" id="KW-0731">Sigma factor</keyword>
<dbReference type="InterPro" id="IPR013249">
    <property type="entry name" value="RNA_pol_sigma70_r4_t2"/>
</dbReference>
<dbReference type="SUPFAM" id="SSF88659">
    <property type="entry name" value="Sigma3 and sigma4 domains of RNA polymerase sigma factors"/>
    <property type="match status" value="1"/>
</dbReference>
<evidence type="ECO:0000256" key="1">
    <source>
        <dbReference type="ARBA" id="ARBA00010641"/>
    </source>
</evidence>
<keyword evidence="2 6" id="KW-0805">Transcription regulation</keyword>
<dbReference type="InterPro" id="IPR007627">
    <property type="entry name" value="RNA_pol_sigma70_r2"/>
</dbReference>
<evidence type="ECO:0000313" key="9">
    <source>
        <dbReference type="EMBL" id="GAA3748469.1"/>
    </source>
</evidence>
<dbReference type="InterPro" id="IPR014284">
    <property type="entry name" value="RNA_pol_sigma-70_dom"/>
</dbReference>
<proteinExistence type="inferred from homology"/>
<dbReference type="InterPro" id="IPR013324">
    <property type="entry name" value="RNA_pol_sigma_r3/r4-like"/>
</dbReference>
<dbReference type="InterPro" id="IPR039425">
    <property type="entry name" value="RNA_pol_sigma-70-like"/>
</dbReference>
<evidence type="ECO:0000256" key="6">
    <source>
        <dbReference type="RuleBase" id="RU000716"/>
    </source>
</evidence>
<dbReference type="InterPro" id="IPR000838">
    <property type="entry name" value="RNA_pol_sigma70_ECF_CS"/>
</dbReference>
<dbReference type="PROSITE" id="PS01063">
    <property type="entry name" value="SIGMA70_ECF"/>
    <property type="match status" value="1"/>
</dbReference>
<dbReference type="InterPro" id="IPR013325">
    <property type="entry name" value="RNA_pol_sigma_r2"/>
</dbReference>
<organism evidence="9 10">
    <name type="scientific">Salinactinospora qingdaonensis</name>
    <dbReference type="NCBI Taxonomy" id="702744"/>
    <lineage>
        <taxon>Bacteria</taxon>
        <taxon>Bacillati</taxon>
        <taxon>Actinomycetota</taxon>
        <taxon>Actinomycetes</taxon>
        <taxon>Streptosporangiales</taxon>
        <taxon>Nocardiopsidaceae</taxon>
        <taxon>Salinactinospora</taxon>
    </lineage>
</organism>
<keyword evidence="4 6" id="KW-0238">DNA-binding</keyword>
<dbReference type="InterPro" id="IPR036388">
    <property type="entry name" value="WH-like_DNA-bd_sf"/>
</dbReference>
<evidence type="ECO:0000259" key="7">
    <source>
        <dbReference type="Pfam" id="PF04542"/>
    </source>
</evidence>
<comment type="similarity">
    <text evidence="1 6">Belongs to the sigma-70 factor family. ECF subfamily.</text>
</comment>
<keyword evidence="10" id="KW-1185">Reference proteome</keyword>
<dbReference type="NCBIfam" id="TIGR02937">
    <property type="entry name" value="sigma70-ECF"/>
    <property type="match status" value="1"/>
</dbReference>
<dbReference type="RefSeq" id="WP_344972116.1">
    <property type="nucleotide sequence ID" value="NZ_BAABDD010000013.1"/>
</dbReference>
<evidence type="ECO:0000256" key="2">
    <source>
        <dbReference type="ARBA" id="ARBA00023015"/>
    </source>
</evidence>
<feature type="domain" description="RNA polymerase sigma-70 region 2" evidence="7">
    <location>
        <begin position="24"/>
        <end position="89"/>
    </location>
</feature>
<reference evidence="10" key="1">
    <citation type="journal article" date="2019" name="Int. J. Syst. Evol. Microbiol.">
        <title>The Global Catalogue of Microorganisms (GCM) 10K type strain sequencing project: providing services to taxonomists for standard genome sequencing and annotation.</title>
        <authorList>
            <consortium name="The Broad Institute Genomics Platform"/>
            <consortium name="The Broad Institute Genome Sequencing Center for Infectious Disease"/>
            <person name="Wu L."/>
            <person name="Ma J."/>
        </authorList>
    </citation>
    <scope>NUCLEOTIDE SEQUENCE [LARGE SCALE GENOMIC DNA]</scope>
    <source>
        <strain evidence="10">JCM 17137</strain>
    </source>
</reference>
<name>A0ABP7FW08_9ACTN</name>
<dbReference type="Proteomes" id="UP001500908">
    <property type="component" value="Unassembled WGS sequence"/>
</dbReference>